<dbReference type="SUPFAM" id="SSF48452">
    <property type="entry name" value="TPR-like"/>
    <property type="match status" value="2"/>
</dbReference>
<dbReference type="Gene3D" id="1.25.40.10">
    <property type="entry name" value="Tetratricopeptide repeat domain"/>
    <property type="match status" value="2"/>
</dbReference>
<keyword evidence="7" id="KW-0539">Nucleus</keyword>
<dbReference type="AlphaFoldDB" id="A0A183J4M5"/>
<dbReference type="GO" id="GO:0071011">
    <property type="term" value="C:precatalytic spliceosome"/>
    <property type="evidence" value="ECO:0007669"/>
    <property type="project" value="TreeGrafter"/>
</dbReference>
<keyword evidence="10" id="KW-1185">Reference proteome</keyword>
<evidence type="ECO:0000256" key="5">
    <source>
        <dbReference type="ARBA" id="ARBA00022737"/>
    </source>
</evidence>
<dbReference type="PANTHER" id="PTHR11246:SF3">
    <property type="entry name" value="CROOKED NECK-LIKE PROTEIN 1"/>
    <property type="match status" value="1"/>
</dbReference>
<keyword evidence="6" id="KW-0508">mRNA splicing</keyword>
<dbReference type="FunFam" id="1.25.40.10:FF:000075">
    <property type="entry name" value="Crooked neck pre-mRNA-splicing factor 1"/>
    <property type="match status" value="1"/>
</dbReference>
<dbReference type="InterPro" id="IPR011990">
    <property type="entry name" value="TPR-like_helical_dom_sf"/>
</dbReference>
<evidence type="ECO:0000256" key="2">
    <source>
        <dbReference type="ARBA" id="ARBA00008644"/>
    </source>
</evidence>
<dbReference type="GO" id="GO:0000974">
    <property type="term" value="C:Prp19 complex"/>
    <property type="evidence" value="ECO:0007669"/>
    <property type="project" value="TreeGrafter"/>
</dbReference>
<keyword evidence="5" id="KW-0677">Repeat</keyword>
<dbReference type="Proteomes" id="UP000270296">
    <property type="component" value="Unassembled WGS sequence"/>
</dbReference>
<keyword evidence="3" id="KW-0507">mRNA processing</keyword>
<organism evidence="11">
    <name type="scientific">Soboliphyme baturini</name>
    <dbReference type="NCBI Taxonomy" id="241478"/>
    <lineage>
        <taxon>Eukaryota</taxon>
        <taxon>Metazoa</taxon>
        <taxon>Ecdysozoa</taxon>
        <taxon>Nematoda</taxon>
        <taxon>Enoplea</taxon>
        <taxon>Dorylaimia</taxon>
        <taxon>Dioctophymatida</taxon>
        <taxon>Dioctophymatoidea</taxon>
        <taxon>Soboliphymatidae</taxon>
        <taxon>Soboliphyme</taxon>
    </lineage>
</organism>
<reference evidence="9 10" key="2">
    <citation type="submission" date="2018-11" db="EMBL/GenBank/DDBJ databases">
        <authorList>
            <consortium name="Pathogen Informatics"/>
        </authorList>
    </citation>
    <scope>NUCLEOTIDE SEQUENCE [LARGE SCALE GENOMIC DNA]</scope>
</reference>
<accession>A0A183J4M5</accession>
<dbReference type="OrthoDB" id="541719at2759"/>
<evidence type="ECO:0000256" key="3">
    <source>
        <dbReference type="ARBA" id="ARBA00022664"/>
    </source>
</evidence>
<proteinExistence type="inferred from homology"/>
<comment type="subcellular location">
    <subcellularLocation>
        <location evidence="1">Nucleus</location>
    </subcellularLocation>
</comment>
<dbReference type="PANTHER" id="PTHR11246">
    <property type="entry name" value="PRE-MRNA SPLICING FACTOR"/>
    <property type="match status" value="1"/>
</dbReference>
<dbReference type="EMBL" id="UZAM01014621">
    <property type="protein sequence ID" value="VDP34910.1"/>
    <property type="molecule type" value="Genomic_DNA"/>
</dbReference>
<evidence type="ECO:0000313" key="9">
    <source>
        <dbReference type="EMBL" id="VDP34910.1"/>
    </source>
</evidence>
<keyword evidence="4" id="KW-0747">Spliceosome</keyword>
<evidence type="ECO:0000256" key="4">
    <source>
        <dbReference type="ARBA" id="ARBA00022728"/>
    </source>
</evidence>
<dbReference type="InterPro" id="IPR003107">
    <property type="entry name" value="HAT"/>
</dbReference>
<dbReference type="InterPro" id="IPR045075">
    <property type="entry name" value="Syf1-like"/>
</dbReference>
<gene>
    <name evidence="9" type="ORF">SBAD_LOCUS10823</name>
</gene>
<comment type="similarity">
    <text evidence="2">Belongs to the crooked-neck family.</text>
</comment>
<protein>
    <submittedName>
        <fullName evidence="11">TPR_REGION domain-containing protein</fullName>
    </submittedName>
</protein>
<evidence type="ECO:0000256" key="6">
    <source>
        <dbReference type="ARBA" id="ARBA00023187"/>
    </source>
</evidence>
<dbReference type="GO" id="GO:0071014">
    <property type="term" value="C:post-mRNA release spliceosomal complex"/>
    <property type="evidence" value="ECO:0007669"/>
    <property type="project" value="TreeGrafter"/>
</dbReference>
<dbReference type="Pfam" id="PF23233">
    <property type="entry name" value="HAT_Syf1_CNRKL1_N"/>
    <property type="match status" value="1"/>
</dbReference>
<evidence type="ECO:0000313" key="11">
    <source>
        <dbReference type="WBParaSite" id="SBAD_0001119901-mRNA-1"/>
    </source>
</evidence>
<dbReference type="SMART" id="SM00386">
    <property type="entry name" value="HAT"/>
    <property type="match status" value="6"/>
</dbReference>
<dbReference type="GO" id="GO:0071007">
    <property type="term" value="C:U2-type catalytic step 2 spliceosome"/>
    <property type="evidence" value="ECO:0007669"/>
    <property type="project" value="TreeGrafter"/>
</dbReference>
<dbReference type="InterPro" id="IPR055433">
    <property type="entry name" value="HAT_Syf1-like_N"/>
</dbReference>
<feature type="domain" description="Pre-mRNA-splicing factor Syf1-like N-terminal HAT-repeats" evidence="8">
    <location>
        <begin position="56"/>
        <end position="196"/>
    </location>
</feature>
<evidence type="ECO:0000256" key="7">
    <source>
        <dbReference type="ARBA" id="ARBA00023242"/>
    </source>
</evidence>
<dbReference type="GO" id="GO:0000245">
    <property type="term" value="P:spliceosomal complex assembly"/>
    <property type="evidence" value="ECO:0007669"/>
    <property type="project" value="TreeGrafter"/>
</dbReference>
<name>A0A183J4M5_9BILA</name>
<evidence type="ECO:0000313" key="10">
    <source>
        <dbReference type="Proteomes" id="UP000270296"/>
    </source>
</evidence>
<evidence type="ECO:0000256" key="1">
    <source>
        <dbReference type="ARBA" id="ARBA00004123"/>
    </source>
</evidence>
<sequence>MNRMVKNKAPAPIQITAEQLLREAKERDLEILPPPPKQKISDPEELKEYQLKRRKEFEDNIRKNRGNVPNWIKYAKWEESQAELQRARSIFERALDVDHRNISIWLQYAEMEMRNRQVNHARNIWDRAVSLLPRANQFWLKYSFMEEMIENIPGARQVFERWMEWEPSEQAWQTYINFELRYHEIERARAIWQRYILSRHFMNVKNWIRYAKFEERHGFVVNARKVFERAVEFFGEEHMDEALFVAFAKFEEGQKEVWKFQKFVLFRLSLFCKTTCERFLLTFFAVNT</sequence>
<reference evidence="11" key="1">
    <citation type="submission" date="2016-06" db="UniProtKB">
        <authorList>
            <consortium name="WormBaseParasite"/>
        </authorList>
    </citation>
    <scope>IDENTIFICATION</scope>
</reference>
<evidence type="ECO:0000259" key="8">
    <source>
        <dbReference type="Pfam" id="PF23233"/>
    </source>
</evidence>
<dbReference type="WBParaSite" id="SBAD_0001119901-mRNA-1">
    <property type="protein sequence ID" value="SBAD_0001119901-mRNA-1"/>
    <property type="gene ID" value="SBAD_0001119901"/>
</dbReference>